<feature type="region of interest" description="Disordered" evidence="2">
    <location>
        <begin position="260"/>
        <end position="281"/>
    </location>
</feature>
<proteinExistence type="inferred from homology"/>
<reference evidence="5" key="1">
    <citation type="journal article" date="2019" name="Int. J. Syst. Evol. Microbiol.">
        <title>The Global Catalogue of Microorganisms (GCM) 10K type strain sequencing project: providing services to taxonomists for standard genome sequencing and annotation.</title>
        <authorList>
            <consortium name="The Broad Institute Genomics Platform"/>
            <consortium name="The Broad Institute Genome Sequencing Center for Infectious Disease"/>
            <person name="Wu L."/>
            <person name="Ma J."/>
        </authorList>
    </citation>
    <scope>NUCLEOTIDE SEQUENCE [LARGE SCALE GENOMIC DNA]</scope>
    <source>
        <strain evidence="5">JCM 17927</strain>
    </source>
</reference>
<comment type="caution">
    <text evidence="4">The sequence shown here is derived from an EMBL/GenBank/DDBJ whole genome shotgun (WGS) entry which is preliminary data.</text>
</comment>
<sequence>METLHDPTKLPLSVVIITLNAERTLLQTLTSVIDWAGEIVVVDSGSTDATLTIARIMGCQIYHRTFDGYGPQKQFAVDQATNDWVLLLDADEVVDKELQREIWRAMAIPPDAQQAFSVSRRLIFMGRAMQHIGESRKPLVRLFNRKQSKVSSAMVHEQVEVAGDTVPLTGLLWHYSYGSLHEYLEKLNRYTTIGAGELVKAGRRQSRLLLPFRFLWTFLSIYVFKGGFLDGFAGFTWALFSAIYPVAKYTKLHELRTSQSAMHPEPTKSKNPIATLNENER</sequence>
<dbReference type="PANTHER" id="PTHR43630">
    <property type="entry name" value="POLY-BETA-1,6-N-ACETYL-D-GLUCOSAMINE SYNTHASE"/>
    <property type="match status" value="1"/>
</dbReference>
<dbReference type="CDD" id="cd02511">
    <property type="entry name" value="Beta4Glucosyltransferase"/>
    <property type="match status" value="1"/>
</dbReference>
<dbReference type="Gene3D" id="3.90.550.10">
    <property type="entry name" value="Spore Coat Polysaccharide Biosynthesis Protein SpsA, Chain A"/>
    <property type="match status" value="1"/>
</dbReference>
<dbReference type="InterPro" id="IPR001173">
    <property type="entry name" value="Glyco_trans_2-like"/>
</dbReference>
<evidence type="ECO:0000313" key="4">
    <source>
        <dbReference type="EMBL" id="GAA4463241.1"/>
    </source>
</evidence>
<dbReference type="Pfam" id="PF00535">
    <property type="entry name" value="Glycos_transf_2"/>
    <property type="match status" value="1"/>
</dbReference>
<feature type="domain" description="Glycosyltransferase 2-like" evidence="3">
    <location>
        <begin position="13"/>
        <end position="112"/>
    </location>
</feature>
<comment type="similarity">
    <text evidence="1">Belongs to the glycosyltransferase 2 family. WaaE/KdtX subfamily.</text>
</comment>
<dbReference type="SUPFAM" id="SSF53448">
    <property type="entry name" value="Nucleotide-diphospho-sugar transferases"/>
    <property type="match status" value="1"/>
</dbReference>
<evidence type="ECO:0000256" key="1">
    <source>
        <dbReference type="ARBA" id="ARBA00038494"/>
    </source>
</evidence>
<dbReference type="Proteomes" id="UP001501175">
    <property type="component" value="Unassembled WGS sequence"/>
</dbReference>
<dbReference type="InterPro" id="IPR029044">
    <property type="entry name" value="Nucleotide-diphossugar_trans"/>
</dbReference>
<evidence type="ECO:0000259" key="3">
    <source>
        <dbReference type="Pfam" id="PF00535"/>
    </source>
</evidence>
<dbReference type="RefSeq" id="WP_345246540.1">
    <property type="nucleotide sequence ID" value="NZ_BAABHD010000073.1"/>
</dbReference>
<gene>
    <name evidence="4" type="ORF">GCM10023189_41040</name>
</gene>
<accession>A0ABP8NBW0</accession>
<name>A0ABP8NBW0_9BACT</name>
<keyword evidence="5" id="KW-1185">Reference proteome</keyword>
<feature type="compositionally biased region" description="Polar residues" evidence="2">
    <location>
        <begin position="269"/>
        <end position="281"/>
    </location>
</feature>
<evidence type="ECO:0000256" key="2">
    <source>
        <dbReference type="SAM" id="MobiDB-lite"/>
    </source>
</evidence>
<organism evidence="4 5">
    <name type="scientific">Nibrella saemangeumensis</name>
    <dbReference type="NCBI Taxonomy" id="1084526"/>
    <lineage>
        <taxon>Bacteria</taxon>
        <taxon>Pseudomonadati</taxon>
        <taxon>Bacteroidota</taxon>
        <taxon>Cytophagia</taxon>
        <taxon>Cytophagales</taxon>
        <taxon>Spirosomataceae</taxon>
        <taxon>Nibrella</taxon>
    </lineage>
</organism>
<evidence type="ECO:0000313" key="5">
    <source>
        <dbReference type="Proteomes" id="UP001501175"/>
    </source>
</evidence>
<dbReference type="PANTHER" id="PTHR43630:SF2">
    <property type="entry name" value="GLYCOSYLTRANSFERASE"/>
    <property type="match status" value="1"/>
</dbReference>
<protein>
    <submittedName>
        <fullName evidence="4">Glycosyltransferase family 2 protein</fullName>
    </submittedName>
</protein>
<dbReference type="EMBL" id="BAABHD010000073">
    <property type="protein sequence ID" value="GAA4463241.1"/>
    <property type="molecule type" value="Genomic_DNA"/>
</dbReference>